<dbReference type="EMBL" id="MFGB01000016">
    <property type="protein sequence ID" value="OGF26238.1"/>
    <property type="molecule type" value="Genomic_DNA"/>
</dbReference>
<sequence length="150" mass="16354">MAILSDINNDLKEAMRSKEELKLSTLRMIMAALKNKKIELGNKNELTDEEAAGVLKTEVKKRRDSASVYEAGNRDDLAEKEKAEIAILEKYMPAMMDEAEIEKITKDVIASLGEIGPKDFGKVMGAVMAKVKGKADGGSVNRAVKKVLAG</sequence>
<dbReference type="PANTHER" id="PTHR28055:SF1">
    <property type="entry name" value="ALTERED INHERITANCE OF MITOCHONDRIA PROTEIN 41, MITOCHONDRIAL"/>
    <property type="match status" value="1"/>
</dbReference>
<dbReference type="GO" id="GO:0016740">
    <property type="term" value="F:transferase activity"/>
    <property type="evidence" value="ECO:0007669"/>
    <property type="project" value="UniProtKB-KW"/>
</dbReference>
<gene>
    <name evidence="1" type="ORF">A2227_03055</name>
</gene>
<organism evidence="1 2">
    <name type="scientific">Candidatus Falkowbacteria bacterium RIFOXYA2_FULL_47_19</name>
    <dbReference type="NCBI Taxonomy" id="1797994"/>
    <lineage>
        <taxon>Bacteria</taxon>
        <taxon>Candidatus Falkowiibacteriota</taxon>
    </lineage>
</organism>
<protein>
    <submittedName>
        <fullName evidence="1">Aspartyl-tRNA amidotransferase</fullName>
    </submittedName>
</protein>
<evidence type="ECO:0000313" key="1">
    <source>
        <dbReference type="EMBL" id="OGF26238.1"/>
    </source>
</evidence>
<dbReference type="InterPro" id="IPR003789">
    <property type="entry name" value="Asn/Gln_tRNA_amidoTrase-B-like"/>
</dbReference>
<evidence type="ECO:0000313" key="2">
    <source>
        <dbReference type="Proteomes" id="UP000178367"/>
    </source>
</evidence>
<name>A0A1F5SHN6_9BACT</name>
<dbReference type="GO" id="GO:0016884">
    <property type="term" value="F:carbon-nitrogen ligase activity, with glutamine as amido-N-donor"/>
    <property type="evidence" value="ECO:0007669"/>
    <property type="project" value="InterPro"/>
</dbReference>
<dbReference type="InterPro" id="IPR042184">
    <property type="entry name" value="YqeY/Aim41_N"/>
</dbReference>
<comment type="caution">
    <text evidence="1">The sequence shown here is derived from an EMBL/GenBank/DDBJ whole genome shotgun (WGS) entry which is preliminary data.</text>
</comment>
<dbReference type="Gene3D" id="1.10.10.410">
    <property type="match status" value="1"/>
</dbReference>
<dbReference type="AlphaFoldDB" id="A0A1F5SHN6"/>
<dbReference type="Pfam" id="PF09424">
    <property type="entry name" value="YqeY"/>
    <property type="match status" value="1"/>
</dbReference>
<dbReference type="Gene3D" id="1.10.1510.10">
    <property type="entry name" value="Uncharacterised protein YqeY/AIM41 PF09424, N-terminal domain"/>
    <property type="match status" value="1"/>
</dbReference>
<reference evidence="1 2" key="1">
    <citation type="journal article" date="2016" name="Nat. Commun.">
        <title>Thousands of microbial genomes shed light on interconnected biogeochemical processes in an aquifer system.</title>
        <authorList>
            <person name="Anantharaman K."/>
            <person name="Brown C.T."/>
            <person name="Hug L.A."/>
            <person name="Sharon I."/>
            <person name="Castelle C.J."/>
            <person name="Probst A.J."/>
            <person name="Thomas B.C."/>
            <person name="Singh A."/>
            <person name="Wilkins M.J."/>
            <person name="Karaoz U."/>
            <person name="Brodie E.L."/>
            <person name="Williams K.H."/>
            <person name="Hubbard S.S."/>
            <person name="Banfield J.F."/>
        </authorList>
    </citation>
    <scope>NUCLEOTIDE SEQUENCE [LARGE SCALE GENOMIC DNA]</scope>
</reference>
<dbReference type="InterPro" id="IPR023168">
    <property type="entry name" value="GatB_Yqey_C_2"/>
</dbReference>
<accession>A0A1F5SHN6</accession>
<dbReference type="SUPFAM" id="SSF89095">
    <property type="entry name" value="GatB/YqeY motif"/>
    <property type="match status" value="1"/>
</dbReference>
<proteinExistence type="predicted"/>
<dbReference type="PANTHER" id="PTHR28055">
    <property type="entry name" value="ALTERED INHERITANCE OF MITOCHONDRIA PROTEIN 41, MITOCHONDRIAL"/>
    <property type="match status" value="1"/>
</dbReference>
<dbReference type="STRING" id="1797994.A2227_03055"/>
<keyword evidence="1" id="KW-0808">Transferase</keyword>
<dbReference type="InterPro" id="IPR019004">
    <property type="entry name" value="YqeY/Aim41"/>
</dbReference>
<dbReference type="Proteomes" id="UP000178367">
    <property type="component" value="Unassembled WGS sequence"/>
</dbReference>